<evidence type="ECO:0000256" key="2">
    <source>
        <dbReference type="ARBA" id="ARBA00022679"/>
    </source>
</evidence>
<name>A0ABV3P1M0_9ACTN</name>
<dbReference type="InterPro" id="IPR050979">
    <property type="entry name" value="LD-transpeptidase"/>
</dbReference>
<feature type="domain" description="L,D-TPase catalytic" evidence="10">
    <location>
        <begin position="243"/>
        <end position="372"/>
    </location>
</feature>
<dbReference type="SUPFAM" id="SSF141523">
    <property type="entry name" value="L,D-transpeptidase catalytic domain-like"/>
    <property type="match status" value="1"/>
</dbReference>
<evidence type="ECO:0000256" key="1">
    <source>
        <dbReference type="ARBA" id="ARBA00004752"/>
    </source>
</evidence>
<evidence type="ECO:0000313" key="11">
    <source>
        <dbReference type="EMBL" id="MEW9263432.1"/>
    </source>
</evidence>
<evidence type="ECO:0000256" key="4">
    <source>
        <dbReference type="ARBA" id="ARBA00022984"/>
    </source>
</evidence>
<feature type="compositionally biased region" description="Low complexity" evidence="8">
    <location>
        <begin position="37"/>
        <end position="48"/>
    </location>
</feature>
<keyword evidence="2" id="KW-0808">Transferase</keyword>
<feature type="signal peptide" evidence="9">
    <location>
        <begin position="1"/>
        <end position="20"/>
    </location>
</feature>
<dbReference type="Gene3D" id="2.60.40.3780">
    <property type="match status" value="1"/>
</dbReference>
<dbReference type="Gene3D" id="2.60.40.3710">
    <property type="match status" value="1"/>
</dbReference>
<dbReference type="Pfam" id="PF03734">
    <property type="entry name" value="YkuD"/>
    <property type="match status" value="1"/>
</dbReference>
<dbReference type="Pfam" id="PF17964">
    <property type="entry name" value="Big_10"/>
    <property type="match status" value="1"/>
</dbReference>
<feature type="active site" description="Nucleophile" evidence="7">
    <location>
        <position position="348"/>
    </location>
</feature>
<dbReference type="RefSeq" id="WP_367636016.1">
    <property type="nucleotide sequence ID" value="NZ_JBFNQN010000001.1"/>
</dbReference>
<dbReference type="PROSITE" id="PS52029">
    <property type="entry name" value="LD_TPASE"/>
    <property type="match status" value="1"/>
</dbReference>
<dbReference type="InterPro" id="IPR041280">
    <property type="entry name" value="Big_10"/>
</dbReference>
<dbReference type="PANTHER" id="PTHR30582:SF2">
    <property type="entry name" value="L,D-TRANSPEPTIDASE YCIB-RELATED"/>
    <property type="match status" value="1"/>
</dbReference>
<keyword evidence="5" id="KW-0012">Acyltransferase</keyword>
<evidence type="ECO:0000256" key="9">
    <source>
        <dbReference type="SAM" id="SignalP"/>
    </source>
</evidence>
<dbReference type="PANTHER" id="PTHR30582">
    <property type="entry name" value="L,D-TRANSPEPTIDASE"/>
    <property type="match status" value="1"/>
</dbReference>
<comment type="pathway">
    <text evidence="1 7">Cell wall biogenesis; peptidoglycan biosynthesis.</text>
</comment>
<evidence type="ECO:0000259" key="10">
    <source>
        <dbReference type="PROSITE" id="PS52029"/>
    </source>
</evidence>
<accession>A0ABV3P1M0</accession>
<evidence type="ECO:0000256" key="5">
    <source>
        <dbReference type="ARBA" id="ARBA00023315"/>
    </source>
</evidence>
<feature type="active site" description="Proton donor/acceptor" evidence="7">
    <location>
        <position position="330"/>
    </location>
</feature>
<organism evidence="11 12">
    <name type="scientific">Kineococcus endophyticus</name>
    <dbReference type="NCBI Taxonomy" id="1181883"/>
    <lineage>
        <taxon>Bacteria</taxon>
        <taxon>Bacillati</taxon>
        <taxon>Actinomycetota</taxon>
        <taxon>Actinomycetes</taxon>
        <taxon>Kineosporiales</taxon>
        <taxon>Kineosporiaceae</taxon>
        <taxon>Kineococcus</taxon>
    </lineage>
</organism>
<keyword evidence="12" id="KW-1185">Reference proteome</keyword>
<dbReference type="InterPro" id="IPR038063">
    <property type="entry name" value="Transpep_catalytic_dom"/>
</dbReference>
<gene>
    <name evidence="11" type="ORF">AB1207_01605</name>
</gene>
<reference evidence="11 12" key="1">
    <citation type="submission" date="2024-07" db="EMBL/GenBank/DDBJ databases">
        <authorList>
            <person name="Thanompreechachai J."/>
            <person name="Duangmal K."/>
        </authorList>
    </citation>
    <scope>NUCLEOTIDE SEQUENCE [LARGE SCALE GENOMIC DNA]</scope>
    <source>
        <strain evidence="11 12">KCTC 19886</strain>
    </source>
</reference>
<evidence type="ECO:0000256" key="3">
    <source>
        <dbReference type="ARBA" id="ARBA00022960"/>
    </source>
</evidence>
<feature type="chain" id="PRO_5046004148" evidence="9">
    <location>
        <begin position="21"/>
        <end position="402"/>
    </location>
</feature>
<evidence type="ECO:0000256" key="8">
    <source>
        <dbReference type="SAM" id="MobiDB-lite"/>
    </source>
</evidence>
<evidence type="ECO:0000256" key="7">
    <source>
        <dbReference type="PROSITE-ProRule" id="PRU01373"/>
    </source>
</evidence>
<comment type="caution">
    <text evidence="11">The sequence shown here is derived from an EMBL/GenBank/DDBJ whole genome shotgun (WGS) entry which is preliminary data.</text>
</comment>
<keyword evidence="4 7" id="KW-0573">Peptidoglycan synthesis</keyword>
<dbReference type="Gene3D" id="2.40.440.10">
    <property type="entry name" value="L,D-transpeptidase catalytic domain-like"/>
    <property type="match status" value="1"/>
</dbReference>
<proteinExistence type="predicted"/>
<dbReference type="CDD" id="cd16913">
    <property type="entry name" value="YkuD_like"/>
    <property type="match status" value="1"/>
</dbReference>
<dbReference type="CDD" id="cd13432">
    <property type="entry name" value="LDT_IgD_like_2"/>
    <property type="match status" value="1"/>
</dbReference>
<feature type="region of interest" description="Disordered" evidence="8">
    <location>
        <begin position="28"/>
        <end position="48"/>
    </location>
</feature>
<dbReference type="EMBL" id="JBFNQN010000001">
    <property type="protein sequence ID" value="MEW9263432.1"/>
    <property type="molecule type" value="Genomic_DNA"/>
</dbReference>
<dbReference type="Proteomes" id="UP001555826">
    <property type="component" value="Unassembled WGS sequence"/>
</dbReference>
<keyword evidence="3 7" id="KW-0133">Cell shape</keyword>
<keyword evidence="6 7" id="KW-0961">Cell wall biogenesis/degradation</keyword>
<protein>
    <submittedName>
        <fullName evidence="11">Ig-like domain-containing protein</fullName>
    </submittedName>
</protein>
<evidence type="ECO:0000313" key="12">
    <source>
        <dbReference type="Proteomes" id="UP001555826"/>
    </source>
</evidence>
<dbReference type="InterPro" id="IPR005490">
    <property type="entry name" value="LD_TPept_cat_dom"/>
</dbReference>
<evidence type="ECO:0000256" key="6">
    <source>
        <dbReference type="ARBA" id="ARBA00023316"/>
    </source>
</evidence>
<keyword evidence="9" id="KW-0732">Signal</keyword>
<dbReference type="PROSITE" id="PS51257">
    <property type="entry name" value="PROKAR_LIPOPROTEIN"/>
    <property type="match status" value="1"/>
</dbReference>
<sequence length="402" mass="41438">MRRRTLVGVLLAAAAVPSVAACQSENGTGAAAGTGAGPSASPSATPPSFTVTPAAAAVDVRPDAPVTVAVADGKLTDVTVTAPDGTPVPGALDAAGTTWSSQAPLTVATAYTVHAVAAGSSGASATHDSTLTTLTPGATAFPAVAPLSGREVGVGMPVIVTFDSPVAKDRRRVVEQNLHVTVTPAPVAGSWSWQSDSKVEYRPEQYWPAHSQVHVDIDLGAVEVAPGVWGKTRDIDFTIGSAMVSTVDIAAHTLTVTRDGQVVKTIPVTLGQSGSGGKFVTRSGTKVIMSLEASRQMNSETTGIGQNDPNYYNVNVKYALRVTNSGEFLHAAPWSASSQGRANVSHGCTGMSTEDAKWMYDNSKVGDVVVYTGSDRGIEPGNGFTVWNETYQQWQQGSALSA</sequence>